<evidence type="ECO:0000313" key="2">
    <source>
        <dbReference type="EMBL" id="MUH58769.1"/>
    </source>
</evidence>
<comment type="caution">
    <text evidence="2">The sequence shown here is derived from an EMBL/GenBank/DDBJ whole genome shotgun (WGS) entry which is preliminary data.</text>
</comment>
<dbReference type="RefSeq" id="WP_155587886.1">
    <property type="nucleotide sequence ID" value="NZ_WNLP01000001.1"/>
</dbReference>
<sequence>MAENNNDLPEGLFDDAEFEKEFADLNKQLEDLDKAQQADTASQENTDDSSAQSLSDSVDDEFSQIMNSNAETSFDDELEGLIGNKAKRAIIVTRLSSAELLAAFCTLADISAQCLDSQSGAVAVLRNLDGDGPEAAAKDLTTVVTGLSALLLVDRADKMTATPFANGVAQSAQLPPPFVLETLAPFVEDLMLGITDLDAIKQSGTTIIDSASIDKPRAFEIIAEHTHLGRGGSSIK</sequence>
<accession>A0A7K1J2K1</accession>
<reference evidence="2 3" key="1">
    <citation type="submission" date="2019-09" db="EMBL/GenBank/DDBJ databases">
        <title>Bifidobacterium canis sp. nov., isolated from the digestive tract of German Shepherd dog puppy.</title>
        <authorList>
            <person name="Bunesova V."/>
        </authorList>
    </citation>
    <scope>NUCLEOTIDE SEQUENCE [LARGE SCALE GENOMIC DNA]</scope>
    <source>
        <strain evidence="2 3">GSD1FS</strain>
    </source>
</reference>
<dbReference type="EMBL" id="WNLP01000001">
    <property type="protein sequence ID" value="MUH58769.1"/>
    <property type="molecule type" value="Genomic_DNA"/>
</dbReference>
<dbReference type="Proteomes" id="UP000487882">
    <property type="component" value="Unassembled WGS sequence"/>
</dbReference>
<evidence type="ECO:0000313" key="3">
    <source>
        <dbReference type="Proteomes" id="UP000487882"/>
    </source>
</evidence>
<feature type="compositionally biased region" description="Polar residues" evidence="1">
    <location>
        <begin position="37"/>
        <end position="56"/>
    </location>
</feature>
<organism evidence="2 3">
    <name type="scientific">Bifidobacterium canis</name>
    <dbReference type="NCBI Taxonomy" id="2610880"/>
    <lineage>
        <taxon>Bacteria</taxon>
        <taxon>Bacillati</taxon>
        <taxon>Actinomycetota</taxon>
        <taxon>Actinomycetes</taxon>
        <taxon>Bifidobacteriales</taxon>
        <taxon>Bifidobacteriaceae</taxon>
        <taxon>Bifidobacterium</taxon>
    </lineage>
</organism>
<dbReference type="AlphaFoldDB" id="A0A7K1J2K1"/>
<name>A0A7K1J2K1_9BIFI</name>
<protein>
    <submittedName>
        <fullName evidence="2">Uncharacterized protein</fullName>
    </submittedName>
</protein>
<keyword evidence="3" id="KW-1185">Reference proteome</keyword>
<feature type="region of interest" description="Disordered" evidence="1">
    <location>
        <begin position="29"/>
        <end position="59"/>
    </location>
</feature>
<gene>
    <name evidence="2" type="ORF">GSD1FS_0057</name>
</gene>
<evidence type="ECO:0000256" key="1">
    <source>
        <dbReference type="SAM" id="MobiDB-lite"/>
    </source>
</evidence>
<proteinExistence type="predicted"/>